<feature type="domain" description="HTH tetR-type" evidence="5">
    <location>
        <begin position="1"/>
        <end position="58"/>
    </location>
</feature>
<keyword evidence="3" id="KW-0804">Transcription</keyword>
<evidence type="ECO:0000259" key="5">
    <source>
        <dbReference type="PROSITE" id="PS50977"/>
    </source>
</evidence>
<evidence type="ECO:0000256" key="4">
    <source>
        <dbReference type="PROSITE-ProRule" id="PRU00335"/>
    </source>
</evidence>
<dbReference type="Pfam" id="PF00440">
    <property type="entry name" value="TetR_N"/>
    <property type="match status" value="1"/>
</dbReference>
<dbReference type="Gene3D" id="1.10.10.60">
    <property type="entry name" value="Homeodomain-like"/>
    <property type="match status" value="1"/>
</dbReference>
<dbReference type="PANTHER" id="PTHR47506:SF10">
    <property type="entry name" value="TRANSCRIPTIONAL REGULATORY PROTEIN"/>
    <property type="match status" value="1"/>
</dbReference>
<dbReference type="InterPro" id="IPR036271">
    <property type="entry name" value="Tet_transcr_reg_TetR-rel_C_sf"/>
</dbReference>
<dbReference type="EMBL" id="CP050292">
    <property type="protein sequence ID" value="QND71745.1"/>
    <property type="molecule type" value="Genomic_DNA"/>
</dbReference>
<dbReference type="Pfam" id="PF16925">
    <property type="entry name" value="TetR_C_13"/>
    <property type="match status" value="1"/>
</dbReference>
<dbReference type="GO" id="GO:0003677">
    <property type="term" value="F:DNA binding"/>
    <property type="evidence" value="ECO:0007669"/>
    <property type="project" value="UniProtKB-UniRule"/>
</dbReference>
<feature type="DNA-binding region" description="H-T-H motif" evidence="4">
    <location>
        <begin position="21"/>
        <end position="40"/>
    </location>
</feature>
<dbReference type="Proteomes" id="UP000515291">
    <property type="component" value="Chromosome"/>
</dbReference>
<evidence type="ECO:0000256" key="2">
    <source>
        <dbReference type="ARBA" id="ARBA00023125"/>
    </source>
</evidence>
<dbReference type="Gene3D" id="1.10.357.10">
    <property type="entry name" value="Tetracycline Repressor, domain 2"/>
    <property type="match status" value="1"/>
</dbReference>
<dbReference type="SUPFAM" id="SSF48498">
    <property type="entry name" value="Tetracyclin repressor-like, C-terminal domain"/>
    <property type="match status" value="1"/>
</dbReference>
<dbReference type="InterPro" id="IPR001647">
    <property type="entry name" value="HTH_TetR"/>
</dbReference>
<keyword evidence="2 4" id="KW-0238">DNA-binding</keyword>
<evidence type="ECO:0000313" key="7">
    <source>
        <dbReference type="Proteomes" id="UP000515291"/>
    </source>
</evidence>
<reference evidence="7" key="1">
    <citation type="journal article" date="2020" name="Mol. Plant Microbe">
        <title>Rhizobial microsymbionts of the narrowly endemic Oxytropis species growing in Kamchatka are characterized by significant genetic diversity and possess a set of genes that are associated with T3SS and T6SS secretion systems and can affect the development of symbiosis.</title>
        <authorList>
            <person name="Safronova V."/>
            <person name="Guro P."/>
            <person name="Sazanova A."/>
            <person name="Kuznetsova I."/>
            <person name="Belimov A."/>
            <person name="Yakubov V."/>
            <person name="Chirak E."/>
            <person name="Afonin A."/>
            <person name="Gogolev Y."/>
            <person name="Andronov E."/>
            <person name="Tikhonovich I."/>
        </authorList>
    </citation>
    <scope>NUCLEOTIDE SEQUENCE [LARGE SCALE GENOMIC DNA]</scope>
    <source>
        <strain evidence="7">581</strain>
    </source>
</reference>
<dbReference type="PROSITE" id="PS50977">
    <property type="entry name" value="HTH_TETR_2"/>
    <property type="match status" value="1"/>
</dbReference>
<dbReference type="SUPFAM" id="SSF46689">
    <property type="entry name" value="Homeodomain-like"/>
    <property type="match status" value="1"/>
</dbReference>
<name>A0A7G6TYB3_9BRAD</name>
<keyword evidence="1" id="KW-0805">Transcription regulation</keyword>
<sequence>MDEALDKAVRVFCERGYHATSIGDLTDAMELTQGSIYKAFKDKRAVFVAAFDRNKAVRNEKLARAIKNGATGLERIRSALAFYVESSHGAEGLQGCLVVGSATELAIFDKEVAERVTASFKRNEAMMAELIQQGQVDGSIPTGIDSKATARLMLCLLQGMRVIGKTGRTRAEMAAVVEVAMRTLT</sequence>
<organism evidence="6 7">
    <name type="scientific">Tardiphaga robiniae</name>
    <dbReference type="NCBI Taxonomy" id="943830"/>
    <lineage>
        <taxon>Bacteria</taxon>
        <taxon>Pseudomonadati</taxon>
        <taxon>Pseudomonadota</taxon>
        <taxon>Alphaproteobacteria</taxon>
        <taxon>Hyphomicrobiales</taxon>
        <taxon>Nitrobacteraceae</taxon>
        <taxon>Tardiphaga</taxon>
    </lineage>
</organism>
<dbReference type="InterPro" id="IPR023772">
    <property type="entry name" value="DNA-bd_HTH_TetR-type_CS"/>
</dbReference>
<evidence type="ECO:0000256" key="1">
    <source>
        <dbReference type="ARBA" id="ARBA00023015"/>
    </source>
</evidence>
<evidence type="ECO:0000313" key="6">
    <source>
        <dbReference type="EMBL" id="QND71745.1"/>
    </source>
</evidence>
<dbReference type="AlphaFoldDB" id="A0A7G6TYB3"/>
<dbReference type="RefSeq" id="WP_338053899.1">
    <property type="nucleotide sequence ID" value="NZ_CP050292.1"/>
</dbReference>
<dbReference type="PANTHER" id="PTHR47506">
    <property type="entry name" value="TRANSCRIPTIONAL REGULATORY PROTEIN"/>
    <property type="match status" value="1"/>
</dbReference>
<protein>
    <submittedName>
        <fullName evidence="6">TetR/AcrR family transcriptional regulator</fullName>
    </submittedName>
</protein>
<evidence type="ECO:0000256" key="3">
    <source>
        <dbReference type="ARBA" id="ARBA00023163"/>
    </source>
</evidence>
<dbReference type="KEGG" id="trb:HB776_11290"/>
<dbReference type="InterPro" id="IPR009057">
    <property type="entry name" value="Homeodomain-like_sf"/>
</dbReference>
<dbReference type="InterPro" id="IPR011075">
    <property type="entry name" value="TetR_C"/>
</dbReference>
<dbReference type="PROSITE" id="PS01081">
    <property type="entry name" value="HTH_TETR_1"/>
    <property type="match status" value="1"/>
</dbReference>
<proteinExistence type="predicted"/>
<accession>A0A7G6TYB3</accession>
<gene>
    <name evidence="6" type="ORF">HB776_11290</name>
</gene>